<sequence length="100" mass="11002">MTIMDIHSITGVPRVSKISMTQVSKAAQFEKGASQGASNQIALDSKEQKELNLKLELGRHPPLKEGGYDKFRDEQYLEGLISGEIPVDVNSLASKLVELF</sequence>
<dbReference type="Proteomes" id="UP000863257">
    <property type="component" value="Unassembled WGS sequence"/>
</dbReference>
<dbReference type="EMBL" id="DACRBY010000017">
    <property type="protein sequence ID" value="HAS8540955.1"/>
    <property type="molecule type" value="Genomic_DNA"/>
</dbReference>
<evidence type="ECO:0000313" key="1">
    <source>
        <dbReference type="EMBL" id="HAS8540955.1"/>
    </source>
</evidence>
<proteinExistence type="predicted"/>
<accession>A0A8H9TG81</accession>
<reference evidence="1" key="1">
    <citation type="journal article" date="2018" name="Genome Biol.">
        <title>SKESA: strategic k-mer extension for scrupulous assemblies.</title>
        <authorList>
            <person name="Souvorov A."/>
            <person name="Agarwala R."/>
            <person name="Lipman D.J."/>
        </authorList>
    </citation>
    <scope>NUCLEOTIDE SEQUENCE</scope>
    <source>
        <strain evidence="1">BCW_3452</strain>
    </source>
</reference>
<organism evidence="1">
    <name type="scientific">Vibrio vulnificus</name>
    <dbReference type="NCBI Taxonomy" id="672"/>
    <lineage>
        <taxon>Bacteria</taxon>
        <taxon>Pseudomonadati</taxon>
        <taxon>Pseudomonadota</taxon>
        <taxon>Gammaproteobacteria</taxon>
        <taxon>Vibrionales</taxon>
        <taxon>Vibrionaceae</taxon>
        <taxon>Vibrio</taxon>
    </lineage>
</organism>
<dbReference type="AlphaFoldDB" id="A0A8H9TG81"/>
<comment type="caution">
    <text evidence="1">The sequence shown here is derived from an EMBL/GenBank/DDBJ whole genome shotgun (WGS) entry which is preliminary data.</text>
</comment>
<gene>
    <name evidence="1" type="ORF">I7730_14285</name>
</gene>
<protein>
    <submittedName>
        <fullName evidence="1">Uncharacterized protein</fullName>
    </submittedName>
</protein>
<name>A0A8H9TG81_VIBVL</name>
<reference evidence="1" key="2">
    <citation type="submission" date="2019-01" db="EMBL/GenBank/DDBJ databases">
        <authorList>
            <consortium name="NCBI Pathogen Detection Project"/>
        </authorList>
    </citation>
    <scope>NUCLEOTIDE SEQUENCE</scope>
    <source>
        <strain evidence="1">BCW_3452</strain>
    </source>
</reference>